<keyword evidence="3 8" id="KW-0255">Endonuclease</keyword>
<dbReference type="Pfam" id="PF01867">
    <property type="entry name" value="Cas_Cas1"/>
    <property type="match status" value="1"/>
</dbReference>
<evidence type="ECO:0000256" key="4">
    <source>
        <dbReference type="ARBA" id="ARBA00022801"/>
    </source>
</evidence>
<dbReference type="RefSeq" id="WP_144329087.1">
    <property type="nucleotide sequence ID" value="NZ_VJON01000042.1"/>
</dbReference>
<dbReference type="EMBL" id="VJON01000042">
    <property type="protein sequence ID" value="TSE31878.1"/>
    <property type="molecule type" value="Genomic_DNA"/>
</dbReference>
<dbReference type="GO" id="GO:0016787">
    <property type="term" value="F:hydrolase activity"/>
    <property type="evidence" value="ECO:0007669"/>
    <property type="project" value="UniProtKB-KW"/>
</dbReference>
<dbReference type="EC" id="3.1.-.-" evidence="8"/>
<keyword evidence="1" id="KW-0540">Nuclease</keyword>
<evidence type="ECO:0000256" key="5">
    <source>
        <dbReference type="ARBA" id="ARBA00022842"/>
    </source>
</evidence>
<feature type="region of interest" description="Disordered" evidence="7">
    <location>
        <begin position="1"/>
        <end position="24"/>
    </location>
</feature>
<dbReference type="GO" id="GO:0003676">
    <property type="term" value="F:nucleic acid binding"/>
    <property type="evidence" value="ECO:0007669"/>
    <property type="project" value="InterPro"/>
</dbReference>
<keyword evidence="5" id="KW-0460">Magnesium</keyword>
<evidence type="ECO:0000256" key="6">
    <source>
        <dbReference type="ARBA" id="ARBA00023118"/>
    </source>
</evidence>
<dbReference type="AlphaFoldDB" id="A0A554X7S2"/>
<dbReference type="GO" id="GO:0046872">
    <property type="term" value="F:metal ion binding"/>
    <property type="evidence" value="ECO:0007669"/>
    <property type="project" value="UniProtKB-KW"/>
</dbReference>
<dbReference type="Proteomes" id="UP000318294">
    <property type="component" value="Unassembled WGS sequence"/>
</dbReference>
<dbReference type="InterPro" id="IPR042211">
    <property type="entry name" value="CRISPR-assoc_Cas1_N"/>
</dbReference>
<evidence type="ECO:0000313" key="8">
    <source>
        <dbReference type="EMBL" id="TSE31878.1"/>
    </source>
</evidence>
<evidence type="ECO:0000256" key="1">
    <source>
        <dbReference type="ARBA" id="ARBA00022722"/>
    </source>
</evidence>
<sequence>MSLCAARSEKPSRAQTGGNVPTPRRLPLYLPGRVATRVGLDGPALLVQRAHQADNRYPLGRLSRIVSGLNVTWQAQALRACIDERIPILFLAADGQPSAYLYPVQRAPSRLDALIEELLDRPDGLVYYAQWLRAERMRILHAWKQASWARDRPIDVQEYGELVRRYVYLGETPMFVAGPIYDSALYAYALRNVQNAGAKPIYWGLGGKPLNLTADITDLFRLVLALELRGLAERWHGDDKAMLTVLHTHGPNLGEHAHAALARLHRRLKQLLEEWR</sequence>
<dbReference type="Gene3D" id="3.100.10.20">
    <property type="entry name" value="CRISPR-associated endonuclease Cas1, N-terminal domain"/>
    <property type="match status" value="1"/>
</dbReference>
<dbReference type="GO" id="GO:0004519">
    <property type="term" value="F:endonuclease activity"/>
    <property type="evidence" value="ECO:0007669"/>
    <property type="project" value="UniProtKB-KW"/>
</dbReference>
<organism evidence="8 9">
    <name type="scientific">Tepidimonas charontis</name>
    <dbReference type="NCBI Taxonomy" id="2267262"/>
    <lineage>
        <taxon>Bacteria</taxon>
        <taxon>Pseudomonadati</taxon>
        <taxon>Pseudomonadota</taxon>
        <taxon>Betaproteobacteria</taxon>
        <taxon>Burkholderiales</taxon>
        <taxon>Tepidimonas</taxon>
    </lineage>
</organism>
<dbReference type="GO" id="GO:0043571">
    <property type="term" value="P:maintenance of CRISPR repeat elements"/>
    <property type="evidence" value="ECO:0007669"/>
    <property type="project" value="InterPro"/>
</dbReference>
<evidence type="ECO:0000313" key="9">
    <source>
        <dbReference type="Proteomes" id="UP000318294"/>
    </source>
</evidence>
<keyword evidence="2" id="KW-0479">Metal-binding</keyword>
<gene>
    <name evidence="8" type="primary">cas1_1</name>
    <name evidence="8" type="ORF">Tchar_02223</name>
</gene>
<keyword evidence="9" id="KW-1185">Reference proteome</keyword>
<keyword evidence="6" id="KW-0051">Antiviral defense</keyword>
<name>A0A554X7S2_9BURK</name>
<dbReference type="InterPro" id="IPR002729">
    <property type="entry name" value="CRISPR-assoc_Cas1"/>
</dbReference>
<evidence type="ECO:0000256" key="2">
    <source>
        <dbReference type="ARBA" id="ARBA00022723"/>
    </source>
</evidence>
<comment type="caution">
    <text evidence="8">The sequence shown here is derived from an EMBL/GenBank/DDBJ whole genome shotgun (WGS) entry which is preliminary data.</text>
</comment>
<protein>
    <submittedName>
        <fullName evidence="8">CRISPR-associated endonuclease Cas1</fullName>
        <ecNumber evidence="8">3.1.-.-</ecNumber>
    </submittedName>
</protein>
<dbReference type="OrthoDB" id="8525334at2"/>
<keyword evidence="4 8" id="KW-0378">Hydrolase</keyword>
<reference evidence="8 9" key="1">
    <citation type="submission" date="2019-07" db="EMBL/GenBank/DDBJ databases">
        <title>Tepidimonas charontis SPSP-6 draft genome.</title>
        <authorList>
            <person name="Da Costa M.S."/>
            <person name="Froufe H.J.C."/>
            <person name="Egas C."/>
            <person name="Albuquerque L."/>
        </authorList>
    </citation>
    <scope>NUCLEOTIDE SEQUENCE [LARGE SCALE GENOMIC DNA]</scope>
    <source>
        <strain evidence="8 9">SPSP-6</strain>
    </source>
</reference>
<evidence type="ECO:0000256" key="7">
    <source>
        <dbReference type="SAM" id="MobiDB-lite"/>
    </source>
</evidence>
<accession>A0A554X7S2</accession>
<dbReference type="GO" id="GO:0051607">
    <property type="term" value="P:defense response to virus"/>
    <property type="evidence" value="ECO:0007669"/>
    <property type="project" value="UniProtKB-KW"/>
</dbReference>
<proteinExistence type="predicted"/>
<evidence type="ECO:0000256" key="3">
    <source>
        <dbReference type="ARBA" id="ARBA00022759"/>
    </source>
</evidence>